<gene>
    <name evidence="8" type="ORF">EDC26_106190</name>
</gene>
<dbReference type="EMBL" id="SMAJ01000006">
    <property type="protein sequence ID" value="TCT07466.1"/>
    <property type="molecule type" value="Genomic_DNA"/>
</dbReference>
<proteinExistence type="predicted"/>
<evidence type="ECO:0000256" key="5">
    <source>
        <dbReference type="ARBA" id="ARBA00023237"/>
    </source>
</evidence>
<keyword evidence="4" id="KW-0564">Palmitate</keyword>
<accession>A0A4R3M3U3</accession>
<dbReference type="AlphaFoldDB" id="A0A4R3M3U3"/>
<keyword evidence="5" id="KW-0998">Cell outer membrane</keyword>
<evidence type="ECO:0000313" key="9">
    <source>
        <dbReference type="Proteomes" id="UP000295525"/>
    </source>
</evidence>
<evidence type="ECO:0000256" key="7">
    <source>
        <dbReference type="SAM" id="MobiDB-lite"/>
    </source>
</evidence>
<comment type="subcellular location">
    <subcellularLocation>
        <location evidence="1">Cell outer membrane</location>
        <topology evidence="1">Lipid-anchor</topology>
    </subcellularLocation>
</comment>
<keyword evidence="3" id="KW-0472">Membrane</keyword>
<evidence type="ECO:0000256" key="2">
    <source>
        <dbReference type="ARBA" id="ARBA00022729"/>
    </source>
</evidence>
<keyword evidence="9" id="KW-1185">Reference proteome</keyword>
<dbReference type="RefSeq" id="WP_132582268.1">
    <property type="nucleotide sequence ID" value="NZ_SMAJ01000006.1"/>
</dbReference>
<dbReference type="Pfam" id="PF13627">
    <property type="entry name" value="LptM_cons"/>
    <property type="match status" value="1"/>
</dbReference>
<protein>
    <submittedName>
        <fullName evidence="8">Putative lipoprotein</fullName>
    </submittedName>
</protein>
<evidence type="ECO:0000256" key="3">
    <source>
        <dbReference type="ARBA" id="ARBA00023136"/>
    </source>
</evidence>
<dbReference type="GO" id="GO:0009279">
    <property type="term" value="C:cell outer membrane"/>
    <property type="evidence" value="ECO:0007669"/>
    <property type="project" value="UniProtKB-SubCell"/>
</dbReference>
<dbReference type="InterPro" id="IPR032831">
    <property type="entry name" value="LptM_cons"/>
</dbReference>
<keyword evidence="6 8" id="KW-0449">Lipoprotein</keyword>
<evidence type="ECO:0000256" key="4">
    <source>
        <dbReference type="ARBA" id="ARBA00023139"/>
    </source>
</evidence>
<dbReference type="NCBIfam" id="NF047847">
    <property type="entry name" value="SS_mature_LptM"/>
    <property type="match status" value="1"/>
</dbReference>
<sequence length="73" mass="7505">MPVSSLTTSARCLPRLATGLTLLWALAGCGYKGPLYMPPPPPPNASLTKPPVLTAPTADQNNAPVPAQATPIK</sequence>
<evidence type="ECO:0000256" key="1">
    <source>
        <dbReference type="ARBA" id="ARBA00004459"/>
    </source>
</evidence>
<feature type="region of interest" description="Disordered" evidence="7">
    <location>
        <begin position="38"/>
        <end position="73"/>
    </location>
</feature>
<comment type="caution">
    <text evidence="8">The sequence shown here is derived from an EMBL/GenBank/DDBJ whole genome shotgun (WGS) entry which is preliminary data.</text>
</comment>
<keyword evidence="2" id="KW-0732">Signal</keyword>
<evidence type="ECO:0000313" key="8">
    <source>
        <dbReference type="EMBL" id="TCT07466.1"/>
    </source>
</evidence>
<evidence type="ECO:0000256" key="6">
    <source>
        <dbReference type="ARBA" id="ARBA00023288"/>
    </source>
</evidence>
<dbReference type="Proteomes" id="UP000295525">
    <property type="component" value="Unassembled WGS sequence"/>
</dbReference>
<name>A0A4R3M3U3_9BURK</name>
<organism evidence="8 9">
    <name type="scientific">Paralcaligenes ureilyticus</name>
    <dbReference type="NCBI Taxonomy" id="627131"/>
    <lineage>
        <taxon>Bacteria</taxon>
        <taxon>Pseudomonadati</taxon>
        <taxon>Pseudomonadota</taxon>
        <taxon>Betaproteobacteria</taxon>
        <taxon>Burkholderiales</taxon>
        <taxon>Alcaligenaceae</taxon>
        <taxon>Paralcaligenes</taxon>
    </lineage>
</organism>
<reference evidence="8 9" key="1">
    <citation type="submission" date="2019-03" db="EMBL/GenBank/DDBJ databases">
        <title>Genomic Encyclopedia of Type Strains, Phase IV (KMG-IV): sequencing the most valuable type-strain genomes for metagenomic binning, comparative biology and taxonomic classification.</title>
        <authorList>
            <person name="Goeker M."/>
        </authorList>
    </citation>
    <scope>NUCLEOTIDE SEQUENCE [LARGE SCALE GENOMIC DNA]</scope>
    <source>
        <strain evidence="8 9">DSM 24591</strain>
    </source>
</reference>